<keyword evidence="2" id="KW-0732">Signal</keyword>
<protein>
    <submittedName>
        <fullName evidence="3">NHL repeat protein</fullName>
    </submittedName>
</protein>
<proteinExistence type="predicted"/>
<evidence type="ECO:0000313" key="3">
    <source>
        <dbReference type="EMBL" id="AKJ15907.1"/>
    </source>
</evidence>
<dbReference type="InterPro" id="IPR050952">
    <property type="entry name" value="TRIM-NHL_E3_ligases"/>
</dbReference>
<dbReference type="Proteomes" id="UP000035366">
    <property type="component" value="Plasmid unnamed_2"/>
</dbReference>
<name>A0ABM5TXZ4_9ACTN</name>
<evidence type="ECO:0000313" key="4">
    <source>
        <dbReference type="Proteomes" id="UP000035366"/>
    </source>
</evidence>
<geneLocation type="plasmid" evidence="3 4">
    <name>unnamed_2</name>
</geneLocation>
<dbReference type="Gene3D" id="2.120.10.30">
    <property type="entry name" value="TolB, C-terminal domain"/>
    <property type="match status" value="2"/>
</dbReference>
<evidence type="ECO:0000256" key="2">
    <source>
        <dbReference type="SAM" id="SignalP"/>
    </source>
</evidence>
<dbReference type="EMBL" id="CP011499">
    <property type="protein sequence ID" value="AKJ15907.1"/>
    <property type="molecule type" value="Genomic_DNA"/>
</dbReference>
<dbReference type="PANTHER" id="PTHR24104:SF25">
    <property type="entry name" value="PROTEIN LIN-41"/>
    <property type="match status" value="1"/>
</dbReference>
<organism evidence="3 4">
    <name type="scientific">Streptomyces incarnatus</name>
    <dbReference type="NCBI Taxonomy" id="665007"/>
    <lineage>
        <taxon>Bacteria</taxon>
        <taxon>Bacillati</taxon>
        <taxon>Actinomycetota</taxon>
        <taxon>Actinomycetes</taxon>
        <taxon>Kitasatosporales</taxon>
        <taxon>Streptomycetaceae</taxon>
        <taxon>Streptomyces</taxon>
    </lineage>
</organism>
<sequence>MAPAKLSWHRPVTALAALATTALALTGLPAATPPSAPPALHGTVTSAGIPLPHADVTLFTGDRQGVRKLGRATTDARGAFEIRSTHPTGSVVYVDAAPHGGRSLRLRSVVGVGPGGGVPQRWQSVVTVNEFTTVAATYALAQFTGQHGITGPSPGLQNAAATSYTLADPASGKPGNLVTDQNNGTRNETLATLGTLANLVSLCAPGADTRRCQDMLRLATPQHGITPADTTQAVLNLAHNPRLATGKLYALAGRAHTYTPALTAAPEAWVLALHYTAPDVYAPGRMAIDAKGNVWASNNWLPGTRNPSPYVTVQDPVGNPTLNSPISGGGMKAGAWGIAIDPDGSVWVPSYGGDAMAKYSPDGKPLSPSTGFKNGGLNHPQGTAVDQKGNIWIANFYGLKGSRGQGSVIVYPHGDPSKAITITGGGLDHPFSLQIDGYGRAWVSNARLNGAKLLDTRVPKGHVGGSVTVIGPDFKPTSFSPIKDASLDWPLGLAVDSKNNVWVPSLVSNSVTELGPNGKVTGVYELPTAVAPWSVAIDGSDRVWVAGFGAPSVSVLCGVNTSACPPGSSTGSVLSPPDGYRSTSIQHLTAVQLDQSGNVWLANNWSKIAPPTGGNGLVELIGVAIPVCTPLTPVPSRPATTSSTACPSRTSTQPR</sequence>
<dbReference type="PANTHER" id="PTHR24104">
    <property type="entry name" value="E3 UBIQUITIN-PROTEIN LIGASE NHLRC1-RELATED"/>
    <property type="match status" value="1"/>
</dbReference>
<keyword evidence="3" id="KW-0614">Plasmid</keyword>
<keyword evidence="4" id="KW-1185">Reference proteome</keyword>
<dbReference type="InterPro" id="IPR011042">
    <property type="entry name" value="6-blade_b-propeller_TolB-like"/>
</dbReference>
<reference evidence="3 4" key="1">
    <citation type="journal article" date="2015" name="ISME J.">
        <title>Draft Genome Sequence of Streptomyces incarnatus NRRL8089, which Produces the Nucleoside Antibiotic Sinefungin.</title>
        <authorList>
            <person name="Oshima K."/>
            <person name="Hattori M."/>
            <person name="Shimizu H."/>
            <person name="Fukuda K."/>
            <person name="Nemoto M."/>
            <person name="Inagaki K."/>
            <person name="Tamura T."/>
        </authorList>
    </citation>
    <scope>NUCLEOTIDE SEQUENCE [LARGE SCALE GENOMIC DNA]</scope>
    <source>
        <strain evidence="3 4">NRRL 8089</strain>
    </source>
</reference>
<dbReference type="SUPFAM" id="SSF63829">
    <property type="entry name" value="Calcium-dependent phosphotriesterase"/>
    <property type="match status" value="1"/>
</dbReference>
<gene>
    <name evidence="3" type="ORF">ABB07_39570</name>
</gene>
<feature type="region of interest" description="Disordered" evidence="1">
    <location>
        <begin position="634"/>
        <end position="655"/>
    </location>
</feature>
<dbReference type="RefSeq" id="WP_244189861.1">
    <property type="nucleotide sequence ID" value="NZ_CP011499.1"/>
</dbReference>
<accession>A0ABM5TXZ4</accession>
<feature type="chain" id="PRO_5045082866" evidence="2">
    <location>
        <begin position="25"/>
        <end position="655"/>
    </location>
</feature>
<feature type="signal peptide" evidence="2">
    <location>
        <begin position="1"/>
        <end position="24"/>
    </location>
</feature>
<evidence type="ECO:0000256" key="1">
    <source>
        <dbReference type="SAM" id="MobiDB-lite"/>
    </source>
</evidence>
<feature type="compositionally biased region" description="Polar residues" evidence="1">
    <location>
        <begin position="638"/>
        <end position="655"/>
    </location>
</feature>